<dbReference type="Pfam" id="PF02467">
    <property type="entry name" value="Whib"/>
    <property type="match status" value="1"/>
</dbReference>
<keyword evidence="14" id="KW-1185">Reference proteome</keyword>
<protein>
    <submittedName>
        <fullName evidence="13">WhiB family transcriptional regulator</fullName>
    </submittedName>
</protein>
<keyword evidence="11" id="KW-0804">Transcription</keyword>
<evidence type="ECO:0000256" key="4">
    <source>
        <dbReference type="ARBA" id="ARBA00022485"/>
    </source>
</evidence>
<comment type="caution">
    <text evidence="13">The sequence shown here is derived from an EMBL/GenBank/DDBJ whole genome shotgun (WGS) entry which is preliminary data.</text>
</comment>
<dbReference type="PANTHER" id="PTHR38839">
    <property type="entry name" value="TRANSCRIPTIONAL REGULATOR WHID-RELATED"/>
    <property type="match status" value="1"/>
</dbReference>
<evidence type="ECO:0000313" key="13">
    <source>
        <dbReference type="EMBL" id="MDT0442352.1"/>
    </source>
</evidence>
<dbReference type="Proteomes" id="UP001183615">
    <property type="component" value="Unassembled WGS sequence"/>
</dbReference>
<name>A0ABU2S014_9ACTN</name>
<comment type="subcellular location">
    <subcellularLocation>
        <location evidence="2">Cytoplasm</location>
    </subcellularLocation>
</comment>
<evidence type="ECO:0000313" key="14">
    <source>
        <dbReference type="Proteomes" id="UP001183615"/>
    </source>
</evidence>
<keyword evidence="7" id="KW-0411">Iron-sulfur</keyword>
<proteinExistence type="inferred from homology"/>
<evidence type="ECO:0000256" key="10">
    <source>
        <dbReference type="ARBA" id="ARBA00023157"/>
    </source>
</evidence>
<dbReference type="PROSITE" id="PS51674">
    <property type="entry name" value="4FE4S_WBL"/>
    <property type="match status" value="1"/>
</dbReference>
<evidence type="ECO:0000256" key="3">
    <source>
        <dbReference type="ARBA" id="ARBA00006597"/>
    </source>
</evidence>
<evidence type="ECO:0000256" key="11">
    <source>
        <dbReference type="ARBA" id="ARBA00023163"/>
    </source>
</evidence>
<feature type="domain" description="4Fe-4S Wbl-type" evidence="12">
    <location>
        <begin position="16"/>
        <end position="83"/>
    </location>
</feature>
<dbReference type="RefSeq" id="WP_311616788.1">
    <property type="nucleotide sequence ID" value="NZ_JAVREV010000003.1"/>
</dbReference>
<evidence type="ECO:0000256" key="1">
    <source>
        <dbReference type="ARBA" id="ARBA00001966"/>
    </source>
</evidence>
<evidence type="ECO:0000256" key="5">
    <source>
        <dbReference type="ARBA" id="ARBA00022723"/>
    </source>
</evidence>
<keyword evidence="8" id="KW-0805">Transcription regulation</keyword>
<comment type="similarity">
    <text evidence="3">Belongs to the WhiB family.</text>
</comment>
<keyword evidence="9" id="KW-0238">DNA-binding</keyword>
<reference evidence="14" key="1">
    <citation type="submission" date="2023-07" db="EMBL/GenBank/DDBJ databases">
        <title>30 novel species of actinomycetes from the DSMZ collection.</title>
        <authorList>
            <person name="Nouioui I."/>
        </authorList>
    </citation>
    <scope>NUCLEOTIDE SEQUENCE [LARGE SCALE GENOMIC DNA]</scope>
    <source>
        <strain evidence="14">DSM 41886</strain>
    </source>
</reference>
<evidence type="ECO:0000256" key="7">
    <source>
        <dbReference type="ARBA" id="ARBA00023014"/>
    </source>
</evidence>
<evidence type="ECO:0000256" key="9">
    <source>
        <dbReference type="ARBA" id="ARBA00023125"/>
    </source>
</evidence>
<keyword evidence="6" id="KW-0408">Iron</keyword>
<evidence type="ECO:0000256" key="2">
    <source>
        <dbReference type="ARBA" id="ARBA00004496"/>
    </source>
</evidence>
<evidence type="ECO:0000256" key="6">
    <source>
        <dbReference type="ARBA" id="ARBA00023004"/>
    </source>
</evidence>
<keyword evidence="4" id="KW-0004">4Fe-4S</keyword>
<dbReference type="EMBL" id="JAVREV010000003">
    <property type="protein sequence ID" value="MDT0442352.1"/>
    <property type="molecule type" value="Genomic_DNA"/>
</dbReference>
<dbReference type="InterPro" id="IPR003482">
    <property type="entry name" value="Whib"/>
</dbReference>
<accession>A0ABU2S014</accession>
<dbReference type="InterPro" id="IPR034768">
    <property type="entry name" value="4FE4S_WBL"/>
</dbReference>
<keyword evidence="10" id="KW-1015">Disulfide bond</keyword>
<organism evidence="13 14">
    <name type="scientific">Streptomyces johnsoniae</name>
    <dbReference type="NCBI Taxonomy" id="3075532"/>
    <lineage>
        <taxon>Bacteria</taxon>
        <taxon>Bacillati</taxon>
        <taxon>Actinomycetota</taxon>
        <taxon>Actinomycetes</taxon>
        <taxon>Kitasatosporales</taxon>
        <taxon>Streptomycetaceae</taxon>
        <taxon>Streptomyces</taxon>
    </lineage>
</organism>
<keyword evidence="5" id="KW-0479">Metal-binding</keyword>
<gene>
    <name evidence="13" type="ORF">RM779_07040</name>
</gene>
<evidence type="ECO:0000259" key="12">
    <source>
        <dbReference type="PROSITE" id="PS51674"/>
    </source>
</evidence>
<evidence type="ECO:0000256" key="8">
    <source>
        <dbReference type="ARBA" id="ARBA00023015"/>
    </source>
</evidence>
<sequence>MLIDLERRWMWRPDRACASVPLKVFFPPGPTNPRNPPSQAALDAAEQAKRICAGCPVMLECRRDTLGEPYGVWGGEAEWERRERRRQVAASAASWPEATRLAWGRLCRDLYNASGHWSRVQERTGLSGRLAQTLVSEYIRSQPRKNASAPPEGAITRVLDWPEKPGTKHAWVWHGGRMKDAHIRGVTPDGSHYYVSVASGHSHSHAWVQREYVRIYGGKSDPPLKERLNRAEYDRIRAAARRKAA</sequence>
<comment type="cofactor">
    <cofactor evidence="1">
        <name>[4Fe-4S] cluster</name>
        <dbReference type="ChEBI" id="CHEBI:49883"/>
    </cofactor>
</comment>